<accession>A0A2K3LPA5</accession>
<name>A0A2K3LPA5_TRIPR</name>
<organism evidence="3 4">
    <name type="scientific">Trifolium pratense</name>
    <name type="common">Red clover</name>
    <dbReference type="NCBI Taxonomy" id="57577"/>
    <lineage>
        <taxon>Eukaryota</taxon>
        <taxon>Viridiplantae</taxon>
        <taxon>Streptophyta</taxon>
        <taxon>Embryophyta</taxon>
        <taxon>Tracheophyta</taxon>
        <taxon>Spermatophyta</taxon>
        <taxon>Magnoliopsida</taxon>
        <taxon>eudicotyledons</taxon>
        <taxon>Gunneridae</taxon>
        <taxon>Pentapetalae</taxon>
        <taxon>rosids</taxon>
        <taxon>fabids</taxon>
        <taxon>Fabales</taxon>
        <taxon>Fabaceae</taxon>
        <taxon>Papilionoideae</taxon>
        <taxon>50 kb inversion clade</taxon>
        <taxon>NPAAA clade</taxon>
        <taxon>Hologalegina</taxon>
        <taxon>IRL clade</taxon>
        <taxon>Trifolieae</taxon>
        <taxon>Trifolium</taxon>
    </lineage>
</organism>
<dbReference type="Proteomes" id="UP000236291">
    <property type="component" value="Unassembled WGS sequence"/>
</dbReference>
<dbReference type="Gene3D" id="2.40.50.140">
    <property type="entry name" value="Nucleic acid-binding proteins"/>
    <property type="match status" value="1"/>
</dbReference>
<evidence type="ECO:0000256" key="1">
    <source>
        <dbReference type="SAM" id="Coils"/>
    </source>
</evidence>
<dbReference type="InterPro" id="IPR012340">
    <property type="entry name" value="NA-bd_OB-fold"/>
</dbReference>
<proteinExistence type="predicted"/>
<comment type="caution">
    <text evidence="3">The sequence shown here is derived from an EMBL/GenBank/DDBJ whole genome shotgun (WGS) entry which is preliminary data.</text>
</comment>
<reference evidence="3 4" key="1">
    <citation type="journal article" date="2014" name="Am. J. Bot.">
        <title>Genome assembly and annotation for red clover (Trifolium pratense; Fabaceae).</title>
        <authorList>
            <person name="Istvanek J."/>
            <person name="Jaros M."/>
            <person name="Krenek A."/>
            <person name="Repkova J."/>
        </authorList>
    </citation>
    <scope>NUCLEOTIDE SEQUENCE [LARGE SCALE GENOMIC DNA]</scope>
    <source>
        <strain evidence="4">cv. Tatra</strain>
        <tissue evidence="3">Young leaves</tissue>
    </source>
</reference>
<reference evidence="3 4" key="2">
    <citation type="journal article" date="2017" name="Front. Plant Sci.">
        <title>Gene Classification and Mining of Molecular Markers Useful in Red Clover (Trifolium pratense) Breeding.</title>
        <authorList>
            <person name="Istvanek J."/>
            <person name="Dluhosova J."/>
            <person name="Dluhos P."/>
            <person name="Patkova L."/>
            <person name="Nedelnik J."/>
            <person name="Repkova J."/>
        </authorList>
    </citation>
    <scope>NUCLEOTIDE SEQUENCE [LARGE SCALE GENOMIC DNA]</scope>
    <source>
        <strain evidence="4">cv. Tatra</strain>
        <tissue evidence="3">Young leaves</tissue>
    </source>
</reference>
<dbReference type="PANTHER" id="PTHR31472">
    <property type="entry name" value="OS05G0244600 PROTEIN"/>
    <property type="match status" value="1"/>
</dbReference>
<dbReference type="CDD" id="cd04491">
    <property type="entry name" value="SoSSB_OBF"/>
    <property type="match status" value="1"/>
</dbReference>
<sequence length="182" mass="20932">EELESKERQLKEQVKELESKEKQLDDLVKEFESKERDSQDRVMDLRPGTDRYTLTVKVLSSELVKTIYSDSDELVSCTAECLVGDETGTIIFTARNEQVDLMKPGATVILDNAKIDMFKGRMRLVVDRRGDIEVAKPANFEVREDNNFSLDRYFGYYMVQSLLIFSLKIAVVDAKIYISGHF</sequence>
<evidence type="ECO:0000259" key="2">
    <source>
        <dbReference type="Pfam" id="PF21473"/>
    </source>
</evidence>
<feature type="coiled-coil region" evidence="1">
    <location>
        <begin position="3"/>
        <end position="37"/>
    </location>
</feature>
<evidence type="ECO:0000313" key="3">
    <source>
        <dbReference type="EMBL" id="PNX80333.1"/>
    </source>
</evidence>
<feature type="non-terminal residue" evidence="3">
    <location>
        <position position="1"/>
    </location>
</feature>
<dbReference type="ExpressionAtlas" id="A0A2K3LPA5">
    <property type="expression patterns" value="baseline"/>
</dbReference>
<gene>
    <name evidence="3" type="ORF">L195_g036332</name>
</gene>
<dbReference type="InterPro" id="IPR048970">
    <property type="entry name" value="OB_Ssb-like"/>
</dbReference>
<dbReference type="STRING" id="57577.A0A2K3LPA5"/>
<dbReference type="Pfam" id="PF21473">
    <property type="entry name" value="OB_Ssb-like"/>
    <property type="match status" value="1"/>
</dbReference>
<keyword evidence="1" id="KW-0175">Coiled coil</keyword>
<feature type="domain" description="Single-stranded DNA binding protein Ssb-like OB fold" evidence="2">
    <location>
        <begin position="45"/>
        <end position="134"/>
    </location>
</feature>
<protein>
    <recommendedName>
        <fullName evidence="2">Single-stranded DNA binding protein Ssb-like OB fold domain-containing protein</fullName>
    </recommendedName>
</protein>
<evidence type="ECO:0000313" key="4">
    <source>
        <dbReference type="Proteomes" id="UP000236291"/>
    </source>
</evidence>
<dbReference type="SUPFAM" id="SSF50249">
    <property type="entry name" value="Nucleic acid-binding proteins"/>
    <property type="match status" value="1"/>
</dbReference>
<dbReference type="AlphaFoldDB" id="A0A2K3LPA5"/>
<dbReference type="EMBL" id="ASHM01037751">
    <property type="protein sequence ID" value="PNX80333.1"/>
    <property type="molecule type" value="Genomic_DNA"/>
</dbReference>
<dbReference type="PANTHER" id="PTHR31472:SF13">
    <property type="entry name" value="OB DOMAIN-CONTAINING PROTEIN"/>
    <property type="match status" value="1"/>
</dbReference>